<dbReference type="PANTHER" id="PTHR13812:SF19">
    <property type="entry name" value="KETIMINE REDUCTASE MU-CRYSTALLIN"/>
    <property type="match status" value="1"/>
</dbReference>
<dbReference type="EMBL" id="CP101914">
    <property type="protein sequence ID" value="UUI02980.1"/>
    <property type="molecule type" value="Genomic_DNA"/>
</dbReference>
<gene>
    <name evidence="1" type="ORF">NP439_23615</name>
</gene>
<dbReference type="InterPro" id="IPR003462">
    <property type="entry name" value="ODC_Mu_crystall"/>
</dbReference>
<dbReference type="InterPro" id="IPR036291">
    <property type="entry name" value="NAD(P)-bd_dom_sf"/>
</dbReference>
<protein>
    <submittedName>
        <fullName evidence="1">Tyramine oxidase subunit B</fullName>
    </submittedName>
</protein>
<organism evidence="1 2">
    <name type="scientific">Oceanobacillus jeddahense</name>
    <dbReference type="NCBI Taxonomy" id="1462527"/>
    <lineage>
        <taxon>Bacteria</taxon>
        <taxon>Bacillati</taxon>
        <taxon>Bacillota</taxon>
        <taxon>Bacilli</taxon>
        <taxon>Bacillales</taxon>
        <taxon>Bacillaceae</taxon>
        <taxon>Oceanobacillus</taxon>
    </lineage>
</organism>
<dbReference type="PIRSF" id="PIRSF001439">
    <property type="entry name" value="CryM"/>
    <property type="match status" value="1"/>
</dbReference>
<dbReference type="SUPFAM" id="SSF51735">
    <property type="entry name" value="NAD(P)-binding Rossmann-fold domains"/>
    <property type="match status" value="1"/>
</dbReference>
<keyword evidence="2" id="KW-1185">Reference proteome</keyword>
<dbReference type="NCBIfam" id="NF004848">
    <property type="entry name" value="PRK06199.1"/>
    <property type="match status" value="1"/>
</dbReference>
<accession>A0ABY5JT63</accession>
<evidence type="ECO:0000313" key="1">
    <source>
        <dbReference type="EMBL" id="UUI02980.1"/>
    </source>
</evidence>
<dbReference type="Gene3D" id="3.30.1780.10">
    <property type="entry name" value="ornithine cyclodeaminase, domain 1"/>
    <property type="match status" value="1"/>
</dbReference>
<dbReference type="PANTHER" id="PTHR13812">
    <property type="entry name" value="KETIMINE REDUCTASE MU-CRYSTALLIN"/>
    <property type="match status" value="1"/>
</dbReference>
<dbReference type="RefSeq" id="WP_256708166.1">
    <property type="nucleotide sequence ID" value="NZ_CP101914.1"/>
</dbReference>
<sequence length="375" mass="41664">MSSKVELLYLTEEEMIDAGVLDMKECINTIEKMFKLMGKGDYLLGGPNRNDHGLMLWFNKEEPFENMPKAGPDRRFMSLISYLGGEFDVVGNKWYGSNIENLNKGLPRSIHTFTLNDKDTGAPLSIMAGNLVSSTRTGAVPAVFSKYLARKEAKVLGAVGGGAINQSCITAIATTIDSIDKIVLYDINVEKGEQIANRLSQQLQVDVEVVDDINACTNQADILTVATSGKTKPFIKEEHIKEGALILLTGAAEFEESTLRKHRIVSDLWSMHEKWLEDGLNHPEGISSILDWTMSGQLLNLIHTKQYDNKIDDIGDIIIGKENGRTSEDETIICMMGGLPTEDLAWGYQVYQNALQRNIGTKLPLWNESYLTREG</sequence>
<name>A0ABY5JT63_9BACI</name>
<reference evidence="1" key="1">
    <citation type="submission" date="2022-07" db="EMBL/GenBank/DDBJ databases">
        <title>FELIX.</title>
        <authorList>
            <person name="Wan K.H."/>
            <person name="Park S."/>
            <person name="Lawrence Q."/>
            <person name="Eichenberger J.P."/>
            <person name="Booth B.W."/>
            <person name="Piaggio A.J."/>
            <person name="Chandler J.C."/>
            <person name="Franklin A.B."/>
            <person name="Celniker S.E."/>
        </authorList>
    </citation>
    <scope>NUCLEOTIDE SEQUENCE</scope>
    <source>
        <strain evidence="1">QA-1986 374</strain>
    </source>
</reference>
<dbReference type="Proteomes" id="UP001059773">
    <property type="component" value="Chromosome"/>
</dbReference>
<dbReference type="Pfam" id="PF02423">
    <property type="entry name" value="OCD_Mu_crystall"/>
    <property type="match status" value="1"/>
</dbReference>
<proteinExistence type="predicted"/>
<dbReference type="Gene3D" id="3.40.50.720">
    <property type="entry name" value="NAD(P)-binding Rossmann-like Domain"/>
    <property type="match status" value="1"/>
</dbReference>
<dbReference type="InterPro" id="IPR023401">
    <property type="entry name" value="ODC_N"/>
</dbReference>
<evidence type="ECO:0000313" key="2">
    <source>
        <dbReference type="Proteomes" id="UP001059773"/>
    </source>
</evidence>